<dbReference type="EMBL" id="QXFH01000069">
    <property type="protein sequence ID" value="RIV35801.1"/>
    <property type="molecule type" value="Genomic_DNA"/>
</dbReference>
<keyword evidence="2" id="KW-1185">Reference proteome</keyword>
<dbReference type="AlphaFoldDB" id="A0A3A1NAH4"/>
<sequence>MEKGEVVWQWIEDGYGAPEELAKVLDLALEMLFYLEEDTFDRKEVQQVVAALKGIVVGLRNTN</sequence>
<proteinExistence type="predicted"/>
<dbReference type="RefSeq" id="WP_119606803.1">
    <property type="nucleotide sequence ID" value="NZ_QXFH01000069.1"/>
</dbReference>
<reference evidence="1 2" key="1">
    <citation type="submission" date="2018-08" db="EMBL/GenBank/DDBJ databases">
        <title>Proposal of Muricauda 72 sp.nov. and Muricauda NH166 sp.nov., isolated from seawater.</title>
        <authorList>
            <person name="Cheng H."/>
            <person name="Wu Y.-H."/>
            <person name="Guo L.-L."/>
            <person name="Xu X.-W."/>
        </authorList>
    </citation>
    <scope>NUCLEOTIDE SEQUENCE [LARGE SCALE GENOMIC DNA]</scope>
    <source>
        <strain evidence="1 2">KCTC 22173</strain>
    </source>
</reference>
<evidence type="ECO:0000313" key="2">
    <source>
        <dbReference type="Proteomes" id="UP000266067"/>
    </source>
</evidence>
<dbReference type="OrthoDB" id="1452506at2"/>
<accession>A0A3A1NAH4</accession>
<evidence type="ECO:0000313" key="1">
    <source>
        <dbReference type="EMBL" id="RIV35801.1"/>
    </source>
</evidence>
<name>A0A3A1NAH4_9FLAO</name>
<comment type="caution">
    <text evidence="1">The sequence shown here is derived from an EMBL/GenBank/DDBJ whole genome shotgun (WGS) entry which is preliminary data.</text>
</comment>
<gene>
    <name evidence="1" type="ORF">D2V08_04040</name>
</gene>
<dbReference type="Proteomes" id="UP000266067">
    <property type="component" value="Unassembled WGS sequence"/>
</dbReference>
<protein>
    <submittedName>
        <fullName evidence="1">Uncharacterized protein</fullName>
    </submittedName>
</protein>
<organism evidence="1 2">
    <name type="scientific">Flagellimonas lutimaris</name>
    <dbReference type="NCBI Taxonomy" id="475082"/>
    <lineage>
        <taxon>Bacteria</taxon>
        <taxon>Pseudomonadati</taxon>
        <taxon>Bacteroidota</taxon>
        <taxon>Flavobacteriia</taxon>
        <taxon>Flavobacteriales</taxon>
        <taxon>Flavobacteriaceae</taxon>
        <taxon>Flagellimonas</taxon>
    </lineage>
</organism>